<organism evidence="9 10">
    <name type="scientific">Staphylococcus piscifermentans</name>
    <dbReference type="NCBI Taxonomy" id="70258"/>
    <lineage>
        <taxon>Bacteria</taxon>
        <taxon>Bacillati</taxon>
        <taxon>Bacillota</taxon>
        <taxon>Bacilli</taxon>
        <taxon>Bacillales</taxon>
        <taxon>Staphylococcaceae</taxon>
        <taxon>Staphylococcus</taxon>
    </lineage>
</organism>
<dbReference type="GO" id="GO:0005524">
    <property type="term" value="F:ATP binding"/>
    <property type="evidence" value="ECO:0007669"/>
    <property type="project" value="UniProtKB-KW"/>
</dbReference>
<dbReference type="PANTHER" id="PTHR43166">
    <property type="entry name" value="AMINO ACID IMPORT ATP-BINDING PROTEIN"/>
    <property type="match status" value="1"/>
</dbReference>
<dbReference type="Proteomes" id="UP000321736">
    <property type="component" value="Unassembled WGS sequence"/>
</dbReference>
<evidence type="ECO:0000256" key="2">
    <source>
        <dbReference type="ARBA" id="ARBA00005417"/>
    </source>
</evidence>
<dbReference type="RefSeq" id="WP_095104568.1">
    <property type="nucleotide sequence ID" value="NZ_BKAR01000043.1"/>
</dbReference>
<dbReference type="GO" id="GO:0005886">
    <property type="term" value="C:plasma membrane"/>
    <property type="evidence" value="ECO:0007669"/>
    <property type="project" value="UniProtKB-SubCell"/>
</dbReference>
<evidence type="ECO:0000313" key="9">
    <source>
        <dbReference type="EMBL" id="GEP85744.1"/>
    </source>
</evidence>
<dbReference type="PROSITE" id="PS50893">
    <property type="entry name" value="ABC_TRANSPORTER_2"/>
    <property type="match status" value="1"/>
</dbReference>
<dbReference type="SUPFAM" id="SSF52540">
    <property type="entry name" value="P-loop containing nucleoside triphosphate hydrolases"/>
    <property type="match status" value="1"/>
</dbReference>
<keyword evidence="7" id="KW-0029">Amino-acid transport</keyword>
<reference evidence="9 10" key="1">
    <citation type="submission" date="2019-07" db="EMBL/GenBank/DDBJ databases">
        <title>Whole genome shotgun sequence of Staphylococcus piscifermentans NBRC 109625.</title>
        <authorList>
            <person name="Hosoyama A."/>
            <person name="Uohara A."/>
            <person name="Ohji S."/>
            <person name="Ichikawa N."/>
        </authorList>
    </citation>
    <scope>NUCLEOTIDE SEQUENCE [LARGE SCALE GENOMIC DNA]</scope>
    <source>
        <strain evidence="9 10">NBRC 109625</strain>
    </source>
</reference>
<dbReference type="InterPro" id="IPR017871">
    <property type="entry name" value="ABC_transporter-like_CS"/>
</dbReference>
<sequence length="241" mass="26585">MINIKKLKKSYGTNEVLKGIDLEVDNGEVVAIIGPSGGGKSTLLRCINLLEQPDDGEIIFEGNNILNKDVKLNDLRQKMGMVFQNFNLFPHKTVIENVMLAPHLLKKDSTANLKKEALELLKKVGLEDKGDSYPSQLSGGQKQRVAIARALAMHPEVLLFDEPTSALDPEVVGDVLQVMKELAKEGMTMVVVTHEMGFAHDVSNKVVFMADGVVAESGSPSEIFEHPTHERTKQFLQRVLN</sequence>
<name>A0A239TZG6_9STAP</name>
<dbReference type="InterPro" id="IPR027417">
    <property type="entry name" value="P-loop_NTPase"/>
</dbReference>
<keyword evidence="5" id="KW-0547">Nucleotide-binding</keyword>
<proteinExistence type="inferred from homology"/>
<comment type="similarity">
    <text evidence="2">Belongs to the ABC transporter superfamily.</text>
</comment>
<comment type="caution">
    <text evidence="9">The sequence shown here is derived from an EMBL/GenBank/DDBJ whole genome shotgun (WGS) entry which is preliminary data.</text>
</comment>
<dbReference type="SMART" id="SM00382">
    <property type="entry name" value="AAA"/>
    <property type="match status" value="1"/>
</dbReference>
<comment type="subcellular location">
    <subcellularLocation>
        <location evidence="1">Cell membrane</location>
        <topology evidence="1">Peripheral membrane protein</topology>
    </subcellularLocation>
</comment>
<keyword evidence="3" id="KW-0813">Transport</keyword>
<evidence type="ECO:0000313" key="10">
    <source>
        <dbReference type="Proteomes" id="UP000321736"/>
    </source>
</evidence>
<dbReference type="OrthoDB" id="1679618at2"/>
<dbReference type="PROSITE" id="PS00211">
    <property type="entry name" value="ABC_TRANSPORTER_1"/>
    <property type="match status" value="1"/>
</dbReference>
<dbReference type="GO" id="GO:0015424">
    <property type="term" value="F:ABC-type amino acid transporter activity"/>
    <property type="evidence" value="ECO:0007669"/>
    <property type="project" value="InterPro"/>
</dbReference>
<accession>A0A239TZG6</accession>
<gene>
    <name evidence="9" type="ORF">SPI02_23290</name>
</gene>
<keyword evidence="8" id="KW-0472">Membrane</keyword>
<dbReference type="GO" id="GO:0016887">
    <property type="term" value="F:ATP hydrolysis activity"/>
    <property type="evidence" value="ECO:0007669"/>
    <property type="project" value="InterPro"/>
</dbReference>
<dbReference type="InterPro" id="IPR003439">
    <property type="entry name" value="ABC_transporter-like_ATP-bd"/>
</dbReference>
<dbReference type="AlphaFoldDB" id="A0A239TZG6"/>
<evidence type="ECO:0000256" key="3">
    <source>
        <dbReference type="ARBA" id="ARBA00022448"/>
    </source>
</evidence>
<dbReference type="EMBL" id="BKAR01000043">
    <property type="protein sequence ID" value="GEP85744.1"/>
    <property type="molecule type" value="Genomic_DNA"/>
</dbReference>
<dbReference type="PIRSF" id="PIRSF039085">
    <property type="entry name" value="ABC_ATPase_HisP"/>
    <property type="match status" value="1"/>
</dbReference>
<dbReference type="InterPro" id="IPR030679">
    <property type="entry name" value="ABC_ATPase_HisP-typ"/>
</dbReference>
<dbReference type="PANTHER" id="PTHR43166:SF9">
    <property type="entry name" value="GLUTAMATE_ASPARTATE IMPORT ATP-BINDING PROTEIN GLTL"/>
    <property type="match status" value="1"/>
</dbReference>
<keyword evidence="6 9" id="KW-0067">ATP-binding</keyword>
<evidence type="ECO:0000256" key="8">
    <source>
        <dbReference type="ARBA" id="ARBA00023136"/>
    </source>
</evidence>
<evidence type="ECO:0000256" key="7">
    <source>
        <dbReference type="ARBA" id="ARBA00022970"/>
    </source>
</evidence>
<dbReference type="CDD" id="cd03262">
    <property type="entry name" value="ABC_HisP_GlnQ"/>
    <property type="match status" value="1"/>
</dbReference>
<dbReference type="Gene3D" id="3.40.50.300">
    <property type="entry name" value="P-loop containing nucleotide triphosphate hydrolases"/>
    <property type="match status" value="1"/>
</dbReference>
<evidence type="ECO:0000256" key="1">
    <source>
        <dbReference type="ARBA" id="ARBA00004202"/>
    </source>
</evidence>
<keyword evidence="4" id="KW-1003">Cell membrane</keyword>
<evidence type="ECO:0000256" key="5">
    <source>
        <dbReference type="ARBA" id="ARBA00022741"/>
    </source>
</evidence>
<keyword evidence="10" id="KW-1185">Reference proteome</keyword>
<dbReference type="FunFam" id="3.40.50.300:FF:000020">
    <property type="entry name" value="Amino acid ABC transporter ATP-binding component"/>
    <property type="match status" value="1"/>
</dbReference>
<dbReference type="InterPro" id="IPR050086">
    <property type="entry name" value="MetN_ABC_transporter-like"/>
</dbReference>
<evidence type="ECO:0000256" key="4">
    <source>
        <dbReference type="ARBA" id="ARBA00022475"/>
    </source>
</evidence>
<dbReference type="InterPro" id="IPR003593">
    <property type="entry name" value="AAA+_ATPase"/>
</dbReference>
<dbReference type="Pfam" id="PF00005">
    <property type="entry name" value="ABC_tran"/>
    <property type="match status" value="1"/>
</dbReference>
<evidence type="ECO:0000256" key="6">
    <source>
        <dbReference type="ARBA" id="ARBA00022840"/>
    </source>
</evidence>
<protein>
    <submittedName>
        <fullName evidence="9">Amino acid ABC transporter ATP-binding protein</fullName>
    </submittedName>
</protein>